<name>A0ABR0ALS6_9CRUS</name>
<organism evidence="1 2">
    <name type="scientific">Daphnia magna</name>
    <dbReference type="NCBI Taxonomy" id="35525"/>
    <lineage>
        <taxon>Eukaryota</taxon>
        <taxon>Metazoa</taxon>
        <taxon>Ecdysozoa</taxon>
        <taxon>Arthropoda</taxon>
        <taxon>Crustacea</taxon>
        <taxon>Branchiopoda</taxon>
        <taxon>Diplostraca</taxon>
        <taxon>Cladocera</taxon>
        <taxon>Anomopoda</taxon>
        <taxon>Daphniidae</taxon>
        <taxon>Daphnia</taxon>
    </lineage>
</organism>
<protein>
    <submittedName>
        <fullName evidence="1">Uncharacterized protein</fullName>
    </submittedName>
</protein>
<gene>
    <name evidence="1" type="ORF">OUZ56_015096</name>
</gene>
<dbReference type="Proteomes" id="UP001234178">
    <property type="component" value="Unassembled WGS sequence"/>
</dbReference>
<dbReference type="EMBL" id="JAOYFB010000038">
    <property type="protein sequence ID" value="KAK4026071.1"/>
    <property type="molecule type" value="Genomic_DNA"/>
</dbReference>
<accession>A0ABR0ALS6</accession>
<comment type="caution">
    <text evidence="1">The sequence shown here is derived from an EMBL/GenBank/DDBJ whole genome shotgun (WGS) entry which is preliminary data.</text>
</comment>
<proteinExistence type="predicted"/>
<evidence type="ECO:0000313" key="1">
    <source>
        <dbReference type="EMBL" id="KAK4026071.1"/>
    </source>
</evidence>
<reference evidence="1 2" key="1">
    <citation type="journal article" date="2023" name="Nucleic Acids Res.">
        <title>The hologenome of Daphnia magna reveals possible DNA methylation and microbiome-mediated evolution of the host genome.</title>
        <authorList>
            <person name="Chaturvedi A."/>
            <person name="Li X."/>
            <person name="Dhandapani V."/>
            <person name="Marshall H."/>
            <person name="Kissane S."/>
            <person name="Cuenca-Cambronero M."/>
            <person name="Asole G."/>
            <person name="Calvet F."/>
            <person name="Ruiz-Romero M."/>
            <person name="Marangio P."/>
            <person name="Guigo R."/>
            <person name="Rago D."/>
            <person name="Mirbahai L."/>
            <person name="Eastwood N."/>
            <person name="Colbourne J.K."/>
            <person name="Zhou J."/>
            <person name="Mallon E."/>
            <person name="Orsini L."/>
        </authorList>
    </citation>
    <scope>NUCLEOTIDE SEQUENCE [LARGE SCALE GENOMIC DNA]</scope>
    <source>
        <strain evidence="1">LRV0_1</strain>
    </source>
</reference>
<evidence type="ECO:0000313" key="2">
    <source>
        <dbReference type="Proteomes" id="UP001234178"/>
    </source>
</evidence>
<sequence length="70" mass="8042">MIRCYGAGSNPTNSGYVSKRGSSSLYFRIVLHGQQQTEIQKKIRSGYNVQINQSNLLDQEMSIQITYRHF</sequence>
<keyword evidence="2" id="KW-1185">Reference proteome</keyword>